<protein>
    <submittedName>
        <fullName evidence="1 3">Uncharacterized protein</fullName>
    </submittedName>
</protein>
<keyword evidence="4" id="KW-1185">Reference proteome</keyword>
<dbReference type="Proteomes" id="UP000002051">
    <property type="component" value="Chromosome 4"/>
</dbReference>
<evidence type="ECO:0000313" key="4">
    <source>
        <dbReference type="Proteomes" id="UP000002051"/>
    </source>
</evidence>
<dbReference type="EMBL" id="CM001220">
    <property type="protein sequence ID" value="AES92212.1"/>
    <property type="molecule type" value="Genomic_DNA"/>
</dbReference>
<dbReference type="PaxDb" id="3880-AES92212"/>
<reference evidence="3" key="3">
    <citation type="submission" date="2015-04" db="UniProtKB">
        <authorList>
            <consortium name="EnsemblPlants"/>
        </authorList>
    </citation>
    <scope>IDENTIFICATION</scope>
    <source>
        <strain evidence="3">cv. Jemalong A17</strain>
    </source>
</reference>
<dbReference type="AlphaFoldDB" id="G7JT88"/>
<reference evidence="1 4" key="1">
    <citation type="journal article" date="2011" name="Nature">
        <title>The Medicago genome provides insight into the evolution of rhizobial symbioses.</title>
        <authorList>
            <person name="Young N.D."/>
            <person name="Debelle F."/>
            <person name="Oldroyd G.E."/>
            <person name="Geurts R."/>
            <person name="Cannon S.B."/>
            <person name="Udvardi M.K."/>
            <person name="Benedito V.A."/>
            <person name="Mayer K.F."/>
            <person name="Gouzy J."/>
            <person name="Schoof H."/>
            <person name="Van de Peer Y."/>
            <person name="Proost S."/>
            <person name="Cook D.R."/>
            <person name="Meyers B.C."/>
            <person name="Spannagl M."/>
            <person name="Cheung F."/>
            <person name="De Mita S."/>
            <person name="Krishnakumar V."/>
            <person name="Gundlach H."/>
            <person name="Zhou S."/>
            <person name="Mudge J."/>
            <person name="Bharti A.K."/>
            <person name="Murray J.D."/>
            <person name="Naoumkina M.A."/>
            <person name="Rosen B."/>
            <person name="Silverstein K.A."/>
            <person name="Tang H."/>
            <person name="Rombauts S."/>
            <person name="Zhao P.X."/>
            <person name="Zhou P."/>
            <person name="Barbe V."/>
            <person name="Bardou P."/>
            <person name="Bechner M."/>
            <person name="Bellec A."/>
            <person name="Berger A."/>
            <person name="Berges H."/>
            <person name="Bidwell S."/>
            <person name="Bisseling T."/>
            <person name="Choisne N."/>
            <person name="Couloux A."/>
            <person name="Denny R."/>
            <person name="Deshpande S."/>
            <person name="Dai X."/>
            <person name="Doyle J.J."/>
            <person name="Dudez A.M."/>
            <person name="Farmer A.D."/>
            <person name="Fouteau S."/>
            <person name="Franken C."/>
            <person name="Gibelin C."/>
            <person name="Gish J."/>
            <person name="Goldstein S."/>
            <person name="Gonzalez A.J."/>
            <person name="Green P.J."/>
            <person name="Hallab A."/>
            <person name="Hartog M."/>
            <person name="Hua A."/>
            <person name="Humphray S.J."/>
            <person name="Jeong D.H."/>
            <person name="Jing Y."/>
            <person name="Jocker A."/>
            <person name="Kenton S.M."/>
            <person name="Kim D.J."/>
            <person name="Klee K."/>
            <person name="Lai H."/>
            <person name="Lang C."/>
            <person name="Lin S."/>
            <person name="Macmil S.L."/>
            <person name="Magdelenat G."/>
            <person name="Matthews L."/>
            <person name="McCorrison J."/>
            <person name="Monaghan E.L."/>
            <person name="Mun J.H."/>
            <person name="Najar F.Z."/>
            <person name="Nicholson C."/>
            <person name="Noirot C."/>
            <person name="O'Bleness M."/>
            <person name="Paule C.R."/>
            <person name="Poulain J."/>
            <person name="Prion F."/>
            <person name="Qin B."/>
            <person name="Qu C."/>
            <person name="Retzel E.F."/>
            <person name="Riddle C."/>
            <person name="Sallet E."/>
            <person name="Samain S."/>
            <person name="Samson N."/>
            <person name="Sanders I."/>
            <person name="Saurat O."/>
            <person name="Scarpelli C."/>
            <person name="Schiex T."/>
            <person name="Segurens B."/>
            <person name="Severin A.J."/>
            <person name="Sherrier D.J."/>
            <person name="Shi R."/>
            <person name="Sims S."/>
            <person name="Singer S.R."/>
            <person name="Sinharoy S."/>
            <person name="Sterck L."/>
            <person name="Viollet A."/>
            <person name="Wang B.B."/>
            <person name="Wang K."/>
            <person name="Wang M."/>
            <person name="Wang X."/>
            <person name="Warfsmann J."/>
            <person name="Weissenbach J."/>
            <person name="White D.D."/>
            <person name="White J.D."/>
            <person name="Wiley G.B."/>
            <person name="Wincker P."/>
            <person name="Xing Y."/>
            <person name="Yang L."/>
            <person name="Yao Z."/>
            <person name="Ying F."/>
            <person name="Zhai J."/>
            <person name="Zhou L."/>
            <person name="Zuber A."/>
            <person name="Denarie J."/>
            <person name="Dixon R.A."/>
            <person name="May G.D."/>
            <person name="Schwartz D.C."/>
            <person name="Rogers J."/>
            <person name="Quetier F."/>
            <person name="Town C.D."/>
            <person name="Roe B.A."/>
        </authorList>
    </citation>
    <scope>NUCLEOTIDE SEQUENCE [LARGE SCALE GENOMIC DNA]</scope>
    <source>
        <strain evidence="1">A17</strain>
        <strain evidence="3 4">cv. Jemalong A17</strain>
    </source>
</reference>
<evidence type="ECO:0000313" key="3">
    <source>
        <dbReference type="EnsemblPlants" id="AES92212"/>
    </source>
</evidence>
<accession>G7JT88</accession>
<dbReference type="EMBL" id="PSQE01000004">
    <property type="protein sequence ID" value="RHN64661.1"/>
    <property type="molecule type" value="Genomic_DNA"/>
</dbReference>
<dbReference type="EnsemblPlants" id="AES92212">
    <property type="protein sequence ID" value="AES92212"/>
    <property type="gene ID" value="MTR_4g126990"/>
</dbReference>
<organism evidence="1 4">
    <name type="scientific">Medicago truncatula</name>
    <name type="common">Barrel medic</name>
    <name type="synonym">Medicago tribuloides</name>
    <dbReference type="NCBI Taxonomy" id="3880"/>
    <lineage>
        <taxon>Eukaryota</taxon>
        <taxon>Viridiplantae</taxon>
        <taxon>Streptophyta</taxon>
        <taxon>Embryophyta</taxon>
        <taxon>Tracheophyta</taxon>
        <taxon>Spermatophyta</taxon>
        <taxon>Magnoliopsida</taxon>
        <taxon>eudicotyledons</taxon>
        <taxon>Gunneridae</taxon>
        <taxon>Pentapetalae</taxon>
        <taxon>rosids</taxon>
        <taxon>fabids</taxon>
        <taxon>Fabales</taxon>
        <taxon>Fabaceae</taxon>
        <taxon>Papilionoideae</taxon>
        <taxon>50 kb inversion clade</taxon>
        <taxon>NPAAA clade</taxon>
        <taxon>Hologalegina</taxon>
        <taxon>IRL clade</taxon>
        <taxon>Trifolieae</taxon>
        <taxon>Medicago</taxon>
    </lineage>
</organism>
<reference evidence="2" key="5">
    <citation type="journal article" date="2018" name="Nat. Plants">
        <title>Whole-genome landscape of Medicago truncatula symbiotic genes.</title>
        <authorList>
            <person name="Pecrix Y."/>
            <person name="Gamas P."/>
            <person name="Carrere S."/>
        </authorList>
    </citation>
    <scope>NUCLEOTIDE SEQUENCE</scope>
    <source>
        <tissue evidence="2">Leaves</tissue>
    </source>
</reference>
<evidence type="ECO:0000313" key="2">
    <source>
        <dbReference type="EMBL" id="RHN64661.1"/>
    </source>
</evidence>
<evidence type="ECO:0000313" key="1">
    <source>
        <dbReference type="EMBL" id="AES92212.1"/>
    </source>
</evidence>
<sequence length="71" mass="8187">MSSICNHSTRFVYYKPISDVSSDLSIEIGASCFALHKVERLRTTKQSMPFFGVYSSLVDQNNFFVREHLHN</sequence>
<gene>
    <name evidence="1" type="ordered locus">MTR_4g126990</name>
    <name evidence="2" type="ORF">MtrunA17_Chr4g0071491</name>
</gene>
<name>G7JT88_MEDTR</name>
<reference evidence="5" key="4">
    <citation type="journal article" date="2018" name="Nat. Plants">
        <title>Whole-genome landscape of Medicago truncatula symbiotic genes.</title>
        <authorList>
            <person name="Pecrix Y."/>
            <person name="Staton S.E."/>
            <person name="Sallet E."/>
            <person name="Lelandais-Briere C."/>
            <person name="Moreau S."/>
            <person name="Carrere S."/>
            <person name="Blein T."/>
            <person name="Jardinaud M.F."/>
            <person name="Latrasse D."/>
            <person name="Zouine M."/>
            <person name="Zahm M."/>
            <person name="Kreplak J."/>
            <person name="Mayjonade B."/>
            <person name="Satge C."/>
            <person name="Perez M."/>
            <person name="Cauet S."/>
            <person name="Marande W."/>
            <person name="Chantry-Darmon C."/>
            <person name="Lopez-Roques C."/>
            <person name="Bouchez O."/>
            <person name="Berard A."/>
            <person name="Debelle F."/>
            <person name="Munos S."/>
            <person name="Bendahmane A."/>
            <person name="Berges H."/>
            <person name="Niebel A."/>
            <person name="Buitink J."/>
            <person name="Frugier F."/>
            <person name="Benhamed M."/>
            <person name="Crespi M."/>
            <person name="Gouzy J."/>
            <person name="Gamas P."/>
        </authorList>
    </citation>
    <scope>NUCLEOTIDE SEQUENCE [LARGE SCALE GENOMIC DNA]</scope>
    <source>
        <strain evidence="5">cv. Jemalong A17</strain>
    </source>
</reference>
<dbReference type="Proteomes" id="UP000265566">
    <property type="component" value="Chromosome 4"/>
</dbReference>
<dbReference type="Gramene" id="rna27499">
    <property type="protein sequence ID" value="RHN64661.1"/>
    <property type="gene ID" value="gene27499"/>
</dbReference>
<proteinExistence type="predicted"/>
<dbReference type="HOGENOM" id="CLU_2743826_0_0_1"/>
<evidence type="ECO:0000313" key="5">
    <source>
        <dbReference type="Proteomes" id="UP000265566"/>
    </source>
</evidence>
<reference evidence="1 4" key="2">
    <citation type="journal article" date="2014" name="BMC Genomics">
        <title>An improved genome release (version Mt4.0) for the model legume Medicago truncatula.</title>
        <authorList>
            <person name="Tang H."/>
            <person name="Krishnakumar V."/>
            <person name="Bidwell S."/>
            <person name="Rosen B."/>
            <person name="Chan A."/>
            <person name="Zhou S."/>
            <person name="Gentzbittel L."/>
            <person name="Childs K.L."/>
            <person name="Yandell M."/>
            <person name="Gundlach H."/>
            <person name="Mayer K.F."/>
            <person name="Schwartz D.C."/>
            <person name="Town C.D."/>
        </authorList>
    </citation>
    <scope>GENOME REANNOTATION</scope>
    <source>
        <strain evidence="3 4">cv. Jemalong A17</strain>
    </source>
</reference>